<reference evidence="2 3" key="1">
    <citation type="submission" date="2019-07" db="EMBL/GenBank/DDBJ databases">
        <title>Whole genome shotgun sequence of Cellulomonas xylanilytica NBRC 101102.</title>
        <authorList>
            <person name="Hosoyama A."/>
            <person name="Uohara A."/>
            <person name="Ohji S."/>
            <person name="Ichikawa N."/>
        </authorList>
    </citation>
    <scope>NUCLEOTIDE SEQUENCE [LARGE SCALE GENOMIC DNA]</scope>
    <source>
        <strain evidence="2 3">NBRC 101102</strain>
    </source>
</reference>
<dbReference type="SUPFAM" id="SSF53850">
    <property type="entry name" value="Periplasmic binding protein-like II"/>
    <property type="match status" value="1"/>
</dbReference>
<evidence type="ECO:0000313" key="3">
    <source>
        <dbReference type="Proteomes" id="UP000321118"/>
    </source>
</evidence>
<dbReference type="AlphaFoldDB" id="A0A510V7C8"/>
<evidence type="ECO:0000259" key="1">
    <source>
        <dbReference type="Pfam" id="PF00496"/>
    </source>
</evidence>
<dbReference type="OrthoDB" id="7888869at2"/>
<dbReference type="PANTHER" id="PTHR30290">
    <property type="entry name" value="PERIPLASMIC BINDING COMPONENT OF ABC TRANSPORTER"/>
    <property type="match status" value="1"/>
</dbReference>
<protein>
    <recommendedName>
        <fullName evidence="1">Solute-binding protein family 5 domain-containing protein</fullName>
    </recommendedName>
</protein>
<dbReference type="Gene3D" id="3.10.105.10">
    <property type="entry name" value="Dipeptide-binding Protein, Domain 3"/>
    <property type="match status" value="1"/>
</dbReference>
<dbReference type="GO" id="GO:1904680">
    <property type="term" value="F:peptide transmembrane transporter activity"/>
    <property type="evidence" value="ECO:0007669"/>
    <property type="project" value="TreeGrafter"/>
</dbReference>
<dbReference type="Gene3D" id="3.40.190.10">
    <property type="entry name" value="Periplasmic binding protein-like II"/>
    <property type="match status" value="1"/>
</dbReference>
<dbReference type="Pfam" id="PF00496">
    <property type="entry name" value="SBP_bac_5"/>
    <property type="match status" value="1"/>
</dbReference>
<organism evidence="2 3">
    <name type="scientific">Cellulomonas xylanilytica</name>
    <dbReference type="NCBI Taxonomy" id="233583"/>
    <lineage>
        <taxon>Bacteria</taxon>
        <taxon>Bacillati</taxon>
        <taxon>Actinomycetota</taxon>
        <taxon>Actinomycetes</taxon>
        <taxon>Micrococcales</taxon>
        <taxon>Cellulomonadaceae</taxon>
        <taxon>Cellulomonas</taxon>
    </lineage>
</organism>
<keyword evidence="3" id="KW-1185">Reference proteome</keyword>
<accession>A0A510V7C8</accession>
<dbReference type="GO" id="GO:0015833">
    <property type="term" value="P:peptide transport"/>
    <property type="evidence" value="ECO:0007669"/>
    <property type="project" value="TreeGrafter"/>
</dbReference>
<dbReference type="InterPro" id="IPR000914">
    <property type="entry name" value="SBP_5_dom"/>
</dbReference>
<dbReference type="InterPro" id="IPR039424">
    <property type="entry name" value="SBP_5"/>
</dbReference>
<dbReference type="EMBL" id="BJUB01000010">
    <property type="protein sequence ID" value="GEK22696.1"/>
    <property type="molecule type" value="Genomic_DNA"/>
</dbReference>
<proteinExistence type="predicted"/>
<dbReference type="PROSITE" id="PS51257">
    <property type="entry name" value="PROKAR_LIPOPROTEIN"/>
    <property type="match status" value="1"/>
</dbReference>
<dbReference type="PANTHER" id="PTHR30290:SF65">
    <property type="entry name" value="MONOACYL PHOSPHATIDYLINOSITOL TETRAMANNOSIDE-BINDING PROTEIN LPQW-RELATED"/>
    <property type="match status" value="1"/>
</dbReference>
<evidence type="ECO:0000313" key="2">
    <source>
        <dbReference type="EMBL" id="GEK22696.1"/>
    </source>
</evidence>
<gene>
    <name evidence="2" type="ORF">CXY01_32160</name>
</gene>
<feature type="domain" description="Solute-binding protein family 5" evidence="1">
    <location>
        <begin position="88"/>
        <end position="464"/>
    </location>
</feature>
<name>A0A510V7C8_9CELL</name>
<dbReference type="RefSeq" id="WP_146929091.1">
    <property type="nucleotide sequence ID" value="NZ_BJUB01000010.1"/>
</dbReference>
<comment type="caution">
    <text evidence="2">The sequence shown here is derived from an EMBL/GenBank/DDBJ whole genome shotgun (WGS) entry which is preliminary data.</text>
</comment>
<sequence>MVKGSRFGVVALVALVAVTGCTQEPPQPDRTGTVVVTVGAPFTSLNGGTPEGRAPGSTLVRSLVQAGFVSLDEEGTAVLDEGFGTVEKVSDAPLTVRYTIDPSATWSDGTPVTPADLLLEWAARSGQLDDVTPELDAQGGITNDDELEAGVAFVAASPALAQVQQVPAVEGATLTLVYAAPVADWQVALDVNLPAHVVGQVALGVEDPAEAAAAVSAAVVGEDKEALRSISAAWRTDFDADALAQHVDQAVSTGPYAVDVIVPGERVELVRNDEYGGDGAASYDRVVVRTDLEPLAQVEALAAGSVDVVAPTDTPDVLDALAEVTGAEVRTGGDSTLQLQLQAAGAGAFDPATYGGDAATAAAVRRAFLLTVPRDAIVATVVAPLWSEAVVATALLPTVGPDAGGDVVPSGPADIAGARRLLDEAGITEPVTVQVLVNSTDPLRASMLDLITASASDVGFEVEPYTPVDDLGPDLVGAPDAWDAALVPVPQSDLPVDSVLARWRTGGATNVTGWSDAATDAAAGTLAQTVDPGAVEDPLEAVADSLVAGGAVLSLVRQPVVVATRGSAAPTAGTTPAAPDVEPLALGRADLTSWWAWARAD</sequence>
<dbReference type="Proteomes" id="UP000321118">
    <property type="component" value="Unassembled WGS sequence"/>
</dbReference>